<proteinExistence type="predicted"/>
<organism evidence="2 3">
    <name type="scientific">Bagarius yarrelli</name>
    <name type="common">Goonch</name>
    <name type="synonym">Bagrus yarrelli</name>
    <dbReference type="NCBI Taxonomy" id="175774"/>
    <lineage>
        <taxon>Eukaryota</taxon>
        <taxon>Metazoa</taxon>
        <taxon>Chordata</taxon>
        <taxon>Craniata</taxon>
        <taxon>Vertebrata</taxon>
        <taxon>Euteleostomi</taxon>
        <taxon>Actinopterygii</taxon>
        <taxon>Neopterygii</taxon>
        <taxon>Teleostei</taxon>
        <taxon>Ostariophysi</taxon>
        <taxon>Siluriformes</taxon>
        <taxon>Sisoridae</taxon>
        <taxon>Sisorinae</taxon>
        <taxon>Bagarius</taxon>
    </lineage>
</organism>
<gene>
    <name evidence="2" type="ORF">Baya_12147</name>
</gene>
<reference evidence="2 3" key="1">
    <citation type="journal article" date="2019" name="Genome Biol. Evol.">
        <title>Whole-Genome Sequencing of the Giant Devil Catfish, Bagarius yarrelli.</title>
        <authorList>
            <person name="Jiang W."/>
            <person name="Lv Y."/>
            <person name="Cheng L."/>
            <person name="Yang K."/>
            <person name="Chao B."/>
            <person name="Wang X."/>
            <person name="Li Y."/>
            <person name="Pan X."/>
            <person name="You X."/>
            <person name="Zhang Y."/>
            <person name="Yang J."/>
            <person name="Li J."/>
            <person name="Zhang X."/>
            <person name="Liu S."/>
            <person name="Sun C."/>
            <person name="Yang J."/>
            <person name="Shi Q."/>
        </authorList>
    </citation>
    <scope>NUCLEOTIDE SEQUENCE [LARGE SCALE GENOMIC DNA]</scope>
    <source>
        <strain evidence="2">JWS20170419001</strain>
        <tissue evidence="2">Muscle</tissue>
    </source>
</reference>
<dbReference type="AlphaFoldDB" id="A0A556V2D3"/>
<evidence type="ECO:0000256" key="1">
    <source>
        <dbReference type="SAM" id="MobiDB-lite"/>
    </source>
</evidence>
<protein>
    <submittedName>
        <fullName evidence="2">Uncharacterized protein</fullName>
    </submittedName>
</protein>
<keyword evidence="3" id="KW-1185">Reference proteome</keyword>
<comment type="caution">
    <text evidence="2">The sequence shown here is derived from an EMBL/GenBank/DDBJ whole genome shotgun (WGS) entry which is preliminary data.</text>
</comment>
<evidence type="ECO:0000313" key="2">
    <source>
        <dbReference type="EMBL" id="TSR99377.1"/>
    </source>
</evidence>
<dbReference type="EMBL" id="VCAZ01000098">
    <property type="protein sequence ID" value="TSR99377.1"/>
    <property type="molecule type" value="Genomic_DNA"/>
</dbReference>
<dbReference type="Proteomes" id="UP000319801">
    <property type="component" value="Unassembled WGS sequence"/>
</dbReference>
<feature type="compositionally biased region" description="Basic and acidic residues" evidence="1">
    <location>
        <begin position="51"/>
        <end position="66"/>
    </location>
</feature>
<dbReference type="InterPro" id="IPR027893">
    <property type="entry name" value="GON7_meta"/>
</dbReference>
<dbReference type="GO" id="GO:0000408">
    <property type="term" value="C:EKC/KEOPS complex"/>
    <property type="evidence" value="ECO:0007669"/>
    <property type="project" value="InterPro"/>
</dbReference>
<evidence type="ECO:0000313" key="3">
    <source>
        <dbReference type="Proteomes" id="UP000319801"/>
    </source>
</evidence>
<name>A0A556V2D3_BAGYA</name>
<dbReference type="Pfam" id="PF15387">
    <property type="entry name" value="DUF4611"/>
    <property type="match status" value="1"/>
</dbReference>
<sequence length="104" mass="11692">MACALKAELKCKDGRMEKFTVDVENHLKSIIDGVKKMNAELSVVLTGLVEEEKSLNAERGDRRVREDEDDEEEDEDDEEEDDDGASVKLKTEPPAKRLKSITPS</sequence>
<accession>A0A556V2D3</accession>
<feature type="region of interest" description="Disordered" evidence="1">
    <location>
        <begin position="51"/>
        <end position="104"/>
    </location>
</feature>
<dbReference type="OrthoDB" id="8905128at2759"/>
<feature type="compositionally biased region" description="Acidic residues" evidence="1">
    <location>
        <begin position="67"/>
        <end position="84"/>
    </location>
</feature>